<accession>A0A5B6WMC1</accession>
<dbReference type="GO" id="GO:0046872">
    <property type="term" value="F:metal ion binding"/>
    <property type="evidence" value="ECO:0007669"/>
    <property type="project" value="UniProtKB-KW"/>
</dbReference>
<dbReference type="Gene3D" id="1.10.420.10">
    <property type="entry name" value="Peroxidase, domain 2"/>
    <property type="match status" value="1"/>
</dbReference>
<keyword evidence="9" id="KW-0106">Calcium</keyword>
<dbReference type="EC" id="1.11.1.7" evidence="3"/>
<comment type="caution">
    <text evidence="12">The sequence shown here is derived from an EMBL/GenBank/DDBJ whole genome shotgun (WGS) entry which is preliminary data.</text>
</comment>
<dbReference type="GO" id="GO:0020037">
    <property type="term" value="F:heme binding"/>
    <property type="evidence" value="ECO:0007669"/>
    <property type="project" value="InterPro"/>
</dbReference>
<dbReference type="PROSITE" id="PS50873">
    <property type="entry name" value="PEROXIDASE_4"/>
    <property type="match status" value="1"/>
</dbReference>
<evidence type="ECO:0000256" key="1">
    <source>
        <dbReference type="ARBA" id="ARBA00000189"/>
    </source>
</evidence>
<keyword evidence="4 12" id="KW-0575">Peroxidase</keyword>
<dbReference type="OrthoDB" id="2113341at2759"/>
<evidence type="ECO:0000256" key="10">
    <source>
        <dbReference type="RuleBase" id="RU004241"/>
    </source>
</evidence>
<feature type="binding site" evidence="9">
    <location>
        <position position="60"/>
    </location>
    <ligand>
        <name>Ca(2+)</name>
        <dbReference type="ChEBI" id="CHEBI:29108"/>
        <label>2</label>
    </ligand>
</feature>
<name>A0A5B6WMC1_9ROSI</name>
<gene>
    <name evidence="12" type="primary">poxN1</name>
    <name evidence="12" type="ORF">EPI10_004788</name>
</gene>
<evidence type="ECO:0000256" key="4">
    <source>
        <dbReference type="ARBA" id="ARBA00022559"/>
    </source>
</evidence>
<comment type="cofactor">
    <cofactor evidence="2">
        <name>heme b</name>
        <dbReference type="ChEBI" id="CHEBI:60344"/>
    </cofactor>
</comment>
<keyword evidence="8" id="KW-0408">Iron</keyword>
<comment type="catalytic activity">
    <reaction evidence="1">
        <text>2 a phenolic donor + H2O2 = 2 a phenolic radical donor + 2 H2O</text>
        <dbReference type="Rhea" id="RHEA:56136"/>
        <dbReference type="ChEBI" id="CHEBI:15377"/>
        <dbReference type="ChEBI" id="CHEBI:16240"/>
        <dbReference type="ChEBI" id="CHEBI:139520"/>
        <dbReference type="ChEBI" id="CHEBI:139521"/>
        <dbReference type="EC" id="1.11.1.7"/>
    </reaction>
</comment>
<keyword evidence="7" id="KW-0560">Oxidoreductase</keyword>
<comment type="cofactor">
    <cofactor evidence="9">
        <name>Ca(2+)</name>
        <dbReference type="ChEBI" id="CHEBI:29108"/>
    </cofactor>
    <text evidence="9">Binds 2 calcium ions per subunit.</text>
</comment>
<dbReference type="EMBL" id="SMMG02000002">
    <property type="protein sequence ID" value="KAA3482553.1"/>
    <property type="molecule type" value="Genomic_DNA"/>
</dbReference>
<dbReference type="InterPro" id="IPR000823">
    <property type="entry name" value="Peroxidase_pln"/>
</dbReference>
<protein>
    <recommendedName>
        <fullName evidence="3">peroxidase</fullName>
        <ecNumber evidence="3">1.11.1.7</ecNumber>
    </recommendedName>
</protein>
<dbReference type="InterPro" id="IPR010255">
    <property type="entry name" value="Haem_peroxidase_sf"/>
</dbReference>
<comment type="similarity">
    <text evidence="10">Belongs to the peroxidase family.</text>
</comment>
<evidence type="ECO:0000256" key="3">
    <source>
        <dbReference type="ARBA" id="ARBA00012313"/>
    </source>
</evidence>
<evidence type="ECO:0000256" key="8">
    <source>
        <dbReference type="ARBA" id="ARBA00023004"/>
    </source>
</evidence>
<evidence type="ECO:0000256" key="6">
    <source>
        <dbReference type="ARBA" id="ARBA00022723"/>
    </source>
</evidence>
<sequence length="137" mass="15023">MFDVVTGGRTIRTSAHLLSNHRLYNFTKGGPDPTINPAFVPQLQALCPQNGDGTRRIDLDTGSGNRFDTSFFGILECDKKLCTDSSTKTFVQRFLGERGSPSLNCNVEFARSMVKMSNIGVKTSTNGDIRRICSAIN</sequence>
<keyword evidence="6 9" id="KW-0479">Metal-binding</keyword>
<feature type="binding site" evidence="9">
    <location>
        <position position="10"/>
    </location>
    <ligand>
        <name>Ca(2+)</name>
        <dbReference type="ChEBI" id="CHEBI:29108"/>
        <label>2</label>
    </ligand>
</feature>
<dbReference type="Pfam" id="PF00141">
    <property type="entry name" value="peroxidase"/>
    <property type="match status" value="1"/>
</dbReference>
<organism evidence="12 13">
    <name type="scientific">Gossypium australe</name>
    <dbReference type="NCBI Taxonomy" id="47621"/>
    <lineage>
        <taxon>Eukaryota</taxon>
        <taxon>Viridiplantae</taxon>
        <taxon>Streptophyta</taxon>
        <taxon>Embryophyta</taxon>
        <taxon>Tracheophyta</taxon>
        <taxon>Spermatophyta</taxon>
        <taxon>Magnoliopsida</taxon>
        <taxon>eudicotyledons</taxon>
        <taxon>Gunneridae</taxon>
        <taxon>Pentapetalae</taxon>
        <taxon>rosids</taxon>
        <taxon>malvids</taxon>
        <taxon>Malvales</taxon>
        <taxon>Malvaceae</taxon>
        <taxon>Malvoideae</taxon>
        <taxon>Gossypium</taxon>
    </lineage>
</organism>
<proteinExistence type="inferred from homology"/>
<dbReference type="PANTHER" id="PTHR31517:SF48">
    <property type="entry name" value="PEROXIDASE 16-RELATED"/>
    <property type="match status" value="1"/>
</dbReference>
<evidence type="ECO:0000259" key="11">
    <source>
        <dbReference type="PROSITE" id="PS50873"/>
    </source>
</evidence>
<evidence type="ECO:0000256" key="5">
    <source>
        <dbReference type="ARBA" id="ARBA00022617"/>
    </source>
</evidence>
<keyword evidence="13" id="KW-1185">Reference proteome</keyword>
<evidence type="ECO:0000256" key="9">
    <source>
        <dbReference type="PIRSR" id="PIRSR600823-3"/>
    </source>
</evidence>
<evidence type="ECO:0000313" key="13">
    <source>
        <dbReference type="Proteomes" id="UP000325315"/>
    </source>
</evidence>
<evidence type="ECO:0000313" key="12">
    <source>
        <dbReference type="EMBL" id="KAA3482553.1"/>
    </source>
</evidence>
<dbReference type="InterPro" id="IPR002016">
    <property type="entry name" value="Haem_peroxidase"/>
</dbReference>
<evidence type="ECO:0000256" key="2">
    <source>
        <dbReference type="ARBA" id="ARBA00001970"/>
    </source>
</evidence>
<dbReference type="GO" id="GO:0140825">
    <property type="term" value="F:lactoperoxidase activity"/>
    <property type="evidence" value="ECO:0007669"/>
    <property type="project" value="UniProtKB-EC"/>
</dbReference>
<dbReference type="GO" id="GO:0006979">
    <property type="term" value="P:response to oxidative stress"/>
    <property type="evidence" value="ECO:0007669"/>
    <property type="project" value="InterPro"/>
</dbReference>
<dbReference type="PANTHER" id="PTHR31517">
    <property type="match status" value="1"/>
</dbReference>
<keyword evidence="5" id="KW-0349">Heme</keyword>
<dbReference type="Proteomes" id="UP000325315">
    <property type="component" value="Unassembled WGS sequence"/>
</dbReference>
<reference evidence="13" key="1">
    <citation type="journal article" date="2019" name="Plant Biotechnol. J.">
        <title>Genome sequencing of the Australian wild diploid species Gossypium australe highlights disease resistance and delayed gland morphogenesis.</title>
        <authorList>
            <person name="Cai Y."/>
            <person name="Cai X."/>
            <person name="Wang Q."/>
            <person name="Wang P."/>
            <person name="Zhang Y."/>
            <person name="Cai C."/>
            <person name="Xu Y."/>
            <person name="Wang K."/>
            <person name="Zhou Z."/>
            <person name="Wang C."/>
            <person name="Geng S."/>
            <person name="Li B."/>
            <person name="Dong Q."/>
            <person name="Hou Y."/>
            <person name="Wang H."/>
            <person name="Ai P."/>
            <person name="Liu Z."/>
            <person name="Yi F."/>
            <person name="Sun M."/>
            <person name="An G."/>
            <person name="Cheng J."/>
            <person name="Zhang Y."/>
            <person name="Shi Q."/>
            <person name="Xie Y."/>
            <person name="Shi X."/>
            <person name="Chang Y."/>
            <person name="Huang F."/>
            <person name="Chen Y."/>
            <person name="Hong S."/>
            <person name="Mi L."/>
            <person name="Sun Q."/>
            <person name="Zhang L."/>
            <person name="Zhou B."/>
            <person name="Peng R."/>
            <person name="Zhang X."/>
            <person name="Liu F."/>
        </authorList>
    </citation>
    <scope>NUCLEOTIDE SEQUENCE [LARGE SCALE GENOMIC DNA]</scope>
    <source>
        <strain evidence="13">cv. PA1801</strain>
    </source>
</reference>
<feature type="domain" description="Plant heme peroxidase family profile" evidence="11">
    <location>
        <begin position="1"/>
        <end position="137"/>
    </location>
</feature>
<dbReference type="SUPFAM" id="SSF48113">
    <property type="entry name" value="Heme-dependent peroxidases"/>
    <property type="match status" value="1"/>
</dbReference>
<dbReference type="AlphaFoldDB" id="A0A5B6WMC1"/>
<dbReference type="Gene3D" id="1.10.520.10">
    <property type="match status" value="1"/>
</dbReference>
<evidence type="ECO:0000256" key="7">
    <source>
        <dbReference type="ARBA" id="ARBA00023002"/>
    </source>
</evidence>
<feature type="binding site" evidence="9">
    <location>
        <position position="68"/>
    </location>
    <ligand>
        <name>Ca(2+)</name>
        <dbReference type="ChEBI" id="CHEBI:29108"/>
        <label>2</label>
    </ligand>
</feature>